<dbReference type="Proteomes" id="UP001597042">
    <property type="component" value="Unassembled WGS sequence"/>
</dbReference>
<feature type="compositionally biased region" description="Low complexity" evidence="1">
    <location>
        <begin position="57"/>
        <end position="68"/>
    </location>
</feature>
<reference evidence="4" key="1">
    <citation type="journal article" date="2019" name="Int. J. Syst. Evol. Microbiol.">
        <title>The Global Catalogue of Microorganisms (GCM) 10K type strain sequencing project: providing services to taxonomists for standard genome sequencing and annotation.</title>
        <authorList>
            <consortium name="The Broad Institute Genomics Platform"/>
            <consortium name="The Broad Institute Genome Sequencing Center for Infectious Disease"/>
            <person name="Wu L."/>
            <person name="Ma J."/>
        </authorList>
    </citation>
    <scope>NUCLEOTIDE SEQUENCE [LARGE SCALE GENOMIC DNA]</scope>
    <source>
        <strain evidence="4">CCUG 50754</strain>
    </source>
</reference>
<name>A0ABW2ZQ29_9MICO</name>
<organism evidence="3 4">
    <name type="scientific">Microbacterium koreense</name>
    <dbReference type="NCBI Taxonomy" id="323761"/>
    <lineage>
        <taxon>Bacteria</taxon>
        <taxon>Bacillati</taxon>
        <taxon>Actinomycetota</taxon>
        <taxon>Actinomycetes</taxon>
        <taxon>Micrococcales</taxon>
        <taxon>Microbacteriaceae</taxon>
        <taxon>Microbacterium</taxon>
    </lineage>
</organism>
<proteinExistence type="predicted"/>
<sequence length="252" mass="26887">MIAFVVVGLAVILMITMPVVAWMSAQPPAAAQPAFTATAAPSTSDPATRTEDPSPAPTASPAAPNPSESESRSLLDAIPALSGSLASDYDRALFGQAWYDEDGNGCDTRNDILRRDLTDLNIKADSNGCKVLEGVLVDPYSLETIAFTSGTDTSVLVQIDHLIPLAWAWRHGADAWSDDQRRAFANDPANLKATDGSLNMSKSDSGPADWMPPAREAHCAYAEDFVSVLSDWDLPIGDADRRALEIALDRCP</sequence>
<feature type="region of interest" description="Disordered" evidence="1">
    <location>
        <begin position="34"/>
        <end position="73"/>
    </location>
</feature>
<keyword evidence="3" id="KW-0378">Hydrolase</keyword>
<dbReference type="RefSeq" id="WP_378751061.1">
    <property type="nucleotide sequence ID" value="NZ_JBHSSV010000004.1"/>
</dbReference>
<accession>A0ABW2ZQ29</accession>
<dbReference type="PANTHER" id="PTHR24094:SF15">
    <property type="entry name" value="AMP-DEPENDENT SYNTHETASE_LIGASE DOMAIN-CONTAINING PROTEIN-RELATED"/>
    <property type="match status" value="1"/>
</dbReference>
<evidence type="ECO:0000313" key="4">
    <source>
        <dbReference type="Proteomes" id="UP001597042"/>
    </source>
</evidence>
<dbReference type="GO" id="GO:0004519">
    <property type="term" value="F:endonuclease activity"/>
    <property type="evidence" value="ECO:0007669"/>
    <property type="project" value="UniProtKB-KW"/>
</dbReference>
<keyword evidence="3" id="KW-0255">Endonuclease</keyword>
<evidence type="ECO:0000256" key="1">
    <source>
        <dbReference type="SAM" id="MobiDB-lite"/>
    </source>
</evidence>
<protein>
    <submittedName>
        <fullName evidence="3">HNH endonuclease family protein</fullName>
    </submittedName>
</protein>
<dbReference type="EMBL" id="JBHTIM010000001">
    <property type="protein sequence ID" value="MFD0780730.1"/>
    <property type="molecule type" value="Genomic_DNA"/>
</dbReference>
<dbReference type="InterPro" id="IPR011089">
    <property type="entry name" value="GmrSD_C"/>
</dbReference>
<evidence type="ECO:0000259" key="2">
    <source>
        <dbReference type="Pfam" id="PF07510"/>
    </source>
</evidence>
<dbReference type="PANTHER" id="PTHR24094">
    <property type="entry name" value="SECRETED PROTEIN"/>
    <property type="match status" value="1"/>
</dbReference>
<dbReference type="Pfam" id="PF07510">
    <property type="entry name" value="GmrSD_C"/>
    <property type="match status" value="1"/>
</dbReference>
<keyword evidence="3" id="KW-0540">Nuclease</keyword>
<keyword evidence="4" id="KW-1185">Reference proteome</keyword>
<feature type="compositionally biased region" description="Low complexity" evidence="1">
    <location>
        <begin position="34"/>
        <end position="47"/>
    </location>
</feature>
<gene>
    <name evidence="3" type="ORF">ACFQZV_05375</name>
</gene>
<comment type="caution">
    <text evidence="3">The sequence shown here is derived from an EMBL/GenBank/DDBJ whole genome shotgun (WGS) entry which is preliminary data.</text>
</comment>
<evidence type="ECO:0000313" key="3">
    <source>
        <dbReference type="EMBL" id="MFD0780730.1"/>
    </source>
</evidence>
<feature type="domain" description="GmrSD restriction endonucleases C-terminal" evidence="2">
    <location>
        <begin position="107"/>
        <end position="236"/>
    </location>
</feature>